<gene>
    <name evidence="1" type="ORF">Cpap_2465</name>
</gene>
<name>F1TBA9_9FIRM</name>
<dbReference type="InterPro" id="IPR047794">
    <property type="entry name" value="C45_proenzyme-like"/>
</dbReference>
<proteinExistence type="predicted"/>
<dbReference type="Proteomes" id="UP000003860">
    <property type="component" value="Unassembled WGS sequence"/>
</dbReference>
<protein>
    <recommendedName>
        <fullName evidence="3">Peptidase C45 acyl-coenzyme A:6-aminopenicillanic acid acyl-transferase</fullName>
    </recommendedName>
</protein>
<keyword evidence="2" id="KW-1185">Reference proteome</keyword>
<evidence type="ECO:0000313" key="1">
    <source>
        <dbReference type="EMBL" id="EGD48313.1"/>
    </source>
</evidence>
<dbReference type="STRING" id="588581.Cpap_2465"/>
<dbReference type="EMBL" id="ACXX02000004">
    <property type="protein sequence ID" value="EGD48313.1"/>
    <property type="molecule type" value="Genomic_DNA"/>
</dbReference>
<reference evidence="1" key="2">
    <citation type="submission" date="2011-01" db="EMBL/GenBank/DDBJ databases">
        <title>The Non-contiguous Finished genome of Clostridium papyrosolvens.</title>
        <authorList>
            <person name="Lucas S."/>
            <person name="Copeland A."/>
            <person name="Lapidus A."/>
            <person name="Cheng J.-F."/>
            <person name="Goodwin L."/>
            <person name="Pitluck S."/>
            <person name="Misra M."/>
            <person name="Chertkov O."/>
            <person name="Detter J.C."/>
            <person name="Han C."/>
            <person name="Tapia R."/>
            <person name="Land M."/>
            <person name="Hauser L."/>
            <person name="Kyrpides N."/>
            <person name="Ivanova N."/>
            <person name="Pagani I."/>
            <person name="Mouttaki H."/>
            <person name="He Z."/>
            <person name="Zhou J."/>
            <person name="Hemme C.L."/>
            <person name="Woyke T."/>
        </authorList>
    </citation>
    <scope>NUCLEOTIDE SEQUENCE [LARGE SCALE GENOMIC DNA]</scope>
    <source>
        <strain evidence="1">DSM 2782</strain>
    </source>
</reference>
<comment type="caution">
    <text evidence="1">The sequence shown here is derived from an EMBL/GenBank/DDBJ whole genome shotgun (WGS) entry which is preliminary data.</text>
</comment>
<dbReference type="NCBIfam" id="NF040521">
    <property type="entry name" value="C45_proenzyme"/>
    <property type="match status" value="1"/>
</dbReference>
<sequence length="425" mass="47627">MRRKLLYLLSVIVLVTGLNLGAVTINAADNIQRVTITDKGSHYEVILNFKGEKSHEKMGREYGSQILKANPKYEALVDSYLAEITMNDEVYNAMLKRVNDIIPQIDKYYVDEIKGLASNFTGKNENVRGDGKLSTGEMFLMNLCPDVVRPSQCCAAGVYGDKTEKNDNLSMRILDWHAGSENQLVKIQSVVTYKNSDKSICTIGYLGYMGCISAFNDNKVFGAILDSGTGKEYTSENKRSYPFDLRHALENYTTLNGVAAYLKSPVRNYTYGHLIFLSDSTVSKVLENNISGKENSLREVRTGKSELNRGISWDIDNAIGSVNSFMLKGNLDNHSDNPSNTNRLASMKKVIKEQGKKFTFDNMKAVAAYYQGDKPGLQKDGDLYNTTTQQIIVFEPSISRYEVFFKPLSEDLPKVPVFEKIPVLF</sequence>
<reference evidence="1" key="1">
    <citation type="submission" date="2009-07" db="EMBL/GenBank/DDBJ databases">
        <authorList>
            <consortium name="US DOE Joint Genome Institute (JGI-PGF)"/>
            <person name="Lucas S."/>
            <person name="Copeland A."/>
            <person name="Lapidus A."/>
            <person name="Glavina del Rio T."/>
            <person name="Tice H."/>
            <person name="Bruce D."/>
            <person name="Goodwin L."/>
            <person name="Pitluck S."/>
            <person name="Larimer F."/>
            <person name="Land M.L."/>
            <person name="Mouttaki H."/>
            <person name="He Z."/>
            <person name="Zhou J."/>
            <person name="Hemme C.L."/>
        </authorList>
    </citation>
    <scope>NUCLEOTIDE SEQUENCE [LARGE SCALE GENOMIC DNA]</scope>
    <source>
        <strain evidence="1">DSM 2782</strain>
    </source>
</reference>
<dbReference type="Gene3D" id="3.60.60.10">
    <property type="entry name" value="Penicillin V Acylase, Chain A"/>
    <property type="match status" value="1"/>
</dbReference>
<dbReference type="RefSeq" id="WP_004618407.1">
    <property type="nucleotide sequence ID" value="NZ_ACXX02000004.1"/>
</dbReference>
<accession>F1TBA9</accession>
<dbReference type="AlphaFoldDB" id="F1TBA9"/>
<dbReference type="eggNOG" id="ENOG502ZA7F">
    <property type="taxonomic scope" value="Bacteria"/>
</dbReference>
<evidence type="ECO:0008006" key="3">
    <source>
        <dbReference type="Google" id="ProtNLM"/>
    </source>
</evidence>
<dbReference type="OrthoDB" id="1736836at2"/>
<evidence type="ECO:0000313" key="2">
    <source>
        <dbReference type="Proteomes" id="UP000003860"/>
    </source>
</evidence>
<organism evidence="1 2">
    <name type="scientific">Ruminiclostridium papyrosolvens DSM 2782</name>
    <dbReference type="NCBI Taxonomy" id="588581"/>
    <lineage>
        <taxon>Bacteria</taxon>
        <taxon>Bacillati</taxon>
        <taxon>Bacillota</taxon>
        <taxon>Clostridia</taxon>
        <taxon>Eubacteriales</taxon>
        <taxon>Oscillospiraceae</taxon>
        <taxon>Ruminiclostridium</taxon>
    </lineage>
</organism>